<gene>
    <name evidence="2" type="ORF">HNR65_001514</name>
</gene>
<dbReference type="GO" id="GO:0004135">
    <property type="term" value="F:amylo-alpha-1,6-glucosidase activity"/>
    <property type="evidence" value="ECO:0007669"/>
    <property type="project" value="InterPro"/>
</dbReference>
<comment type="caution">
    <text evidence="2">The sequence shown here is derived from an EMBL/GenBank/DDBJ whole genome shotgun (WGS) entry which is preliminary data.</text>
</comment>
<dbReference type="EMBL" id="JACDUS010000003">
    <property type="protein sequence ID" value="MBA2881188.1"/>
    <property type="molecule type" value="Genomic_DNA"/>
</dbReference>
<dbReference type="SUPFAM" id="SSF51445">
    <property type="entry name" value="(Trans)glycosidases"/>
    <property type="match status" value="1"/>
</dbReference>
<sequence>MTVSQDLSQSPAPGKKHLAFRGDAIVFYLHAPGQGPGNAWLRTNLGQAALAKQEVICQVEQNEPILYHDWSDIPMVPAGEGRFELTVGLTEVGHFEAKAFFLPEGKESPVWPPGPNTIINVEPAETVCGNIIYNAFVRQFGPNKDQRQLPPGDEHFKTLDQRGYTVIPPSGKFRDLIHELDFIIGYLGCPYIQLLPVHPTPTTYGRMGRFGSPYAAQSFTTVDPAMAEFDPAATPLEQFMELVDAIHARRGRILLDIAINHTGWGASLHETHPEWLHREKDGKIQMPGAWGVVWEDLTKLDYSHQDLWQYMAEVFLTWCRRGADGFRCDAGYMIPVAAWRYIVARVREQFPDTLFFLEGLGGKISVTREILNTANFNWAYSELFQNYDRGPVVAHMALVQDIAAADGQMIHFAETHDNNRLASVSKRFARMRTAVAALMSAGGGFAFANGVEWFATEKIDVHGSPPLNWGAEKNQVDHIRRLNALLKTHPAFAAGAGQRFVMAQEGNFAVLLRHDRHGENRLLVVANLDADNAVPARWEDVIEPLADGAFLDLVSEARIRAEKQDNCRQMLLAPGQVVCLSNAPGELERIRDFEQAGNRVSASVVHQQLRAAVLEVFAFYHGTCDLNGFDPDASARQLCDDPEAFLREMNPQSRESRAIVWKWPEDAKREVMVPPGHFLLVRASSDFRLQLRCNNQVVSGKYALCAADGSYFALICPGPAGTDHQRAELRLTLYSGHESVQATGNLLYLAPLEKVGVVREIPRTRLMAQPFLFLATNGRGAMMRAATYARRMRSRYDALLAANPDPAAPVDRWIMLSRCRIWLVYQDYAQAVRTDCLRRFVHDYDGRACWQYRIPTGLGRHIRFFVQMEMMAGENRVRLYFFRHTKDSADQLEDQHPVRMILRPDIENRSFHDVTKAFTGPEHTWPDAVEARENGFYFHPDPEHGLSVNMTGAAFVREPEWQYMEYRPVEAERGLDPNSDLFSPGYFTCRLSGGQSMMLEASMDTAGQSARAKSTEQPDLSAANPASLPVAAAMKQALDHYVVARQGYASVIAGYPWFLDWGRDSLIFCRALIAAGEHEKAVNILRMFGQYEKDGTLPNMIHGHDAGNRDTSDAPLWFAVACRDLAEDLNSVDFLDEPFEGRSLRQILFSIVSGYIRGTSNGIRMDRQTGLVFSPAHFTWMDTNYPAATPRQGYPVEIQALWYAALVFVSGLKPPQQSVIDIDLKDLSQTVAKSVLRCYYFEWQGYLADCLHCDAGDRPDQAAADDALRPNQLFALTLGTVTDPEICRSVLGACSRLLVPGAIRSLADQPVIHPLEIRHHNHLLADPYYPYQGQYQGDEDTSRKPAYHNGTAWTWVFPSFCEAWVAAYGENGIATAQNWLGSSTCLINSGCLGHVPEIVDGDHPHRQRGCDAQAWGASELYRVLKHLETAAGKKSGKQQRKT</sequence>
<keyword evidence="3" id="KW-1185">Reference proteome</keyword>
<dbReference type="InterPro" id="IPR006047">
    <property type="entry name" value="GH13_cat_dom"/>
</dbReference>
<dbReference type="Gene3D" id="1.50.10.10">
    <property type="match status" value="1"/>
</dbReference>
<dbReference type="InterPro" id="IPR012341">
    <property type="entry name" value="6hp_glycosidase-like_sf"/>
</dbReference>
<dbReference type="RefSeq" id="WP_181550841.1">
    <property type="nucleotide sequence ID" value="NZ_JACDUS010000003.1"/>
</dbReference>
<dbReference type="PANTHER" id="PTHR10569:SF2">
    <property type="entry name" value="GLYCOGEN DEBRANCHING ENZYME"/>
    <property type="match status" value="1"/>
</dbReference>
<dbReference type="Proteomes" id="UP000525298">
    <property type="component" value="Unassembled WGS sequence"/>
</dbReference>
<dbReference type="InterPro" id="IPR017853">
    <property type="entry name" value="GH"/>
</dbReference>
<name>A0A7W0C8M1_9BACT</name>
<evidence type="ECO:0000313" key="3">
    <source>
        <dbReference type="Proteomes" id="UP000525298"/>
    </source>
</evidence>
<dbReference type="Pfam" id="PF06202">
    <property type="entry name" value="GDE_C"/>
    <property type="match status" value="1"/>
</dbReference>
<evidence type="ECO:0000259" key="1">
    <source>
        <dbReference type="SMART" id="SM00642"/>
    </source>
</evidence>
<dbReference type="Pfam" id="PF12439">
    <property type="entry name" value="GDE_N"/>
    <property type="match status" value="1"/>
</dbReference>
<dbReference type="InterPro" id="IPR032790">
    <property type="entry name" value="GDE_C"/>
</dbReference>
<dbReference type="GO" id="GO:0004134">
    <property type="term" value="F:4-alpha-glucanotransferase activity"/>
    <property type="evidence" value="ECO:0007669"/>
    <property type="project" value="InterPro"/>
</dbReference>
<dbReference type="SUPFAM" id="SSF48208">
    <property type="entry name" value="Six-hairpin glycosidases"/>
    <property type="match status" value="1"/>
</dbReference>
<protein>
    <submittedName>
        <fullName evidence="2">Putative glycogen debranching enzyme</fullName>
    </submittedName>
</protein>
<reference evidence="2 3" key="1">
    <citation type="submission" date="2020-07" db="EMBL/GenBank/DDBJ databases">
        <title>Genomic Encyclopedia of Type Strains, Phase IV (KMG-IV): sequencing the most valuable type-strain genomes for metagenomic binning, comparative biology and taxonomic classification.</title>
        <authorList>
            <person name="Goeker M."/>
        </authorList>
    </citation>
    <scope>NUCLEOTIDE SEQUENCE [LARGE SCALE GENOMIC DNA]</scope>
    <source>
        <strain evidence="2 3">DSM 17721</strain>
    </source>
</reference>
<dbReference type="InterPro" id="IPR008928">
    <property type="entry name" value="6-hairpin_glycosidase_sf"/>
</dbReference>
<evidence type="ECO:0000313" key="2">
    <source>
        <dbReference type="EMBL" id="MBA2881188.1"/>
    </source>
</evidence>
<accession>A0A7W0C8M1</accession>
<dbReference type="Gene3D" id="3.20.20.80">
    <property type="entry name" value="Glycosidases"/>
    <property type="match status" value="1"/>
</dbReference>
<dbReference type="InterPro" id="IPR024742">
    <property type="entry name" value="Glycogen_debranch_N"/>
</dbReference>
<dbReference type="InterPro" id="IPR010401">
    <property type="entry name" value="AGL/Gdb1"/>
</dbReference>
<proteinExistence type="predicted"/>
<feature type="domain" description="Glycosyl hydrolase family 13 catalytic" evidence="1">
    <location>
        <begin position="130"/>
        <end position="480"/>
    </location>
</feature>
<dbReference type="SMART" id="SM00642">
    <property type="entry name" value="Aamy"/>
    <property type="match status" value="1"/>
</dbReference>
<dbReference type="GO" id="GO:0005980">
    <property type="term" value="P:glycogen catabolic process"/>
    <property type="evidence" value="ECO:0007669"/>
    <property type="project" value="InterPro"/>
</dbReference>
<organism evidence="2 3">
    <name type="scientific">Desulfosalsimonas propionicica</name>
    <dbReference type="NCBI Taxonomy" id="332175"/>
    <lineage>
        <taxon>Bacteria</taxon>
        <taxon>Pseudomonadati</taxon>
        <taxon>Thermodesulfobacteriota</taxon>
        <taxon>Desulfobacteria</taxon>
        <taxon>Desulfobacterales</taxon>
        <taxon>Desulfosalsimonadaceae</taxon>
        <taxon>Desulfosalsimonas</taxon>
    </lineage>
</organism>
<dbReference type="PANTHER" id="PTHR10569">
    <property type="entry name" value="GLYCOGEN DEBRANCHING ENZYME"/>
    <property type="match status" value="1"/>
</dbReference>